<dbReference type="Pfam" id="PF13598">
    <property type="entry name" value="DUF4139"/>
    <property type="match status" value="1"/>
</dbReference>
<organism evidence="4">
    <name type="scientific">hydrothermal vent metagenome</name>
    <dbReference type="NCBI Taxonomy" id="652676"/>
    <lineage>
        <taxon>unclassified sequences</taxon>
        <taxon>metagenomes</taxon>
        <taxon>ecological metagenomes</taxon>
    </lineage>
</organism>
<reference evidence="4" key="1">
    <citation type="submission" date="2018-06" db="EMBL/GenBank/DDBJ databases">
        <authorList>
            <person name="Zhirakovskaya E."/>
        </authorList>
    </citation>
    <scope>NUCLEOTIDE SEQUENCE</scope>
</reference>
<feature type="coiled-coil region" evidence="1">
    <location>
        <begin position="145"/>
        <end position="193"/>
    </location>
</feature>
<evidence type="ECO:0000259" key="2">
    <source>
        <dbReference type="Pfam" id="PF13598"/>
    </source>
</evidence>
<sequence>MKLQILFFLLLAQQTFGQTFKEVELKSSIKEVTVFLQSAQITRAAKKSITMGKSALIIKGLSPHVDEKSIQVKGIGDFTILSVNHRLNYLNETVRSSKVDSLFKLINKIDSDVALKKARLEVLSVKLSLLNANKLLSGQNTSVSLTQLKQAIDLYDKELMGLKTEELKINTAIIKLNKSREKLALQVNEVRNKKELPSSEIVVRVESKANAQGSFKITYLVANAGWFPKYDVRVKDVQSPIALNYKADVYQNTGVDWKNVKLKFSNGNPNQSG</sequence>
<name>A0A3B0V155_9ZZZZ</name>
<protein>
    <recommendedName>
        <fullName evidence="5">Mucoidy inhibitor MuiA family protein</fullName>
    </recommendedName>
</protein>
<evidence type="ECO:0000256" key="1">
    <source>
        <dbReference type="SAM" id="Coils"/>
    </source>
</evidence>
<dbReference type="PANTHER" id="PTHR31005:SF8">
    <property type="entry name" value="DUF4139 DOMAIN-CONTAINING PROTEIN"/>
    <property type="match status" value="1"/>
</dbReference>
<feature type="domain" description="DUF4139" evidence="2">
    <location>
        <begin position="216"/>
        <end position="272"/>
    </location>
</feature>
<keyword evidence="1" id="KW-0175">Coiled coil</keyword>
<feature type="domain" description="DUF4140" evidence="3">
    <location>
        <begin position="32"/>
        <end position="129"/>
    </location>
</feature>
<dbReference type="InterPro" id="IPR025554">
    <property type="entry name" value="DUF4140"/>
</dbReference>
<dbReference type="EMBL" id="UOES01000014">
    <property type="protein sequence ID" value="VAW25756.1"/>
    <property type="molecule type" value="Genomic_DNA"/>
</dbReference>
<dbReference type="AlphaFoldDB" id="A0A3B0V155"/>
<dbReference type="PANTHER" id="PTHR31005">
    <property type="entry name" value="DUF4139 DOMAIN-CONTAINING PROTEIN"/>
    <property type="match status" value="1"/>
</dbReference>
<evidence type="ECO:0000313" key="4">
    <source>
        <dbReference type="EMBL" id="VAW25756.1"/>
    </source>
</evidence>
<evidence type="ECO:0008006" key="5">
    <source>
        <dbReference type="Google" id="ProtNLM"/>
    </source>
</evidence>
<accession>A0A3B0V155</accession>
<proteinExistence type="predicted"/>
<dbReference type="NCBIfam" id="TIGR02231">
    <property type="entry name" value="mucoidy inhibitor MuiA family protein"/>
    <property type="match status" value="1"/>
</dbReference>
<dbReference type="InterPro" id="IPR037291">
    <property type="entry name" value="DUF4139"/>
</dbReference>
<evidence type="ECO:0000259" key="3">
    <source>
        <dbReference type="Pfam" id="PF13600"/>
    </source>
</evidence>
<dbReference type="Pfam" id="PF13600">
    <property type="entry name" value="DUF4140"/>
    <property type="match status" value="1"/>
</dbReference>
<dbReference type="InterPro" id="IPR011935">
    <property type="entry name" value="CHP02231"/>
</dbReference>
<gene>
    <name evidence="4" type="ORF">MNBD_BACTEROID06-149</name>
</gene>
<feature type="non-terminal residue" evidence="4">
    <location>
        <position position="273"/>
    </location>
</feature>